<comment type="caution">
    <text evidence="2">The sequence shown here is derived from an EMBL/GenBank/DDBJ whole genome shotgun (WGS) entry which is preliminary data.</text>
</comment>
<dbReference type="Pfam" id="PF13671">
    <property type="entry name" value="AAA_33"/>
    <property type="match status" value="1"/>
</dbReference>
<organism evidence="2 3">
    <name type="scientific">Crocosphaera watsonii WH 0402</name>
    <dbReference type="NCBI Taxonomy" id="1284629"/>
    <lineage>
        <taxon>Bacteria</taxon>
        <taxon>Bacillati</taxon>
        <taxon>Cyanobacteriota</taxon>
        <taxon>Cyanophyceae</taxon>
        <taxon>Oscillatoriophycideae</taxon>
        <taxon>Chroococcales</taxon>
        <taxon>Aphanothecaceae</taxon>
        <taxon>Crocosphaera</taxon>
    </lineage>
</organism>
<protein>
    <recommendedName>
        <fullName evidence="4">Adenylyl-sulfate kinase</fullName>
    </recommendedName>
</protein>
<dbReference type="AlphaFoldDB" id="T2JQA4"/>
<dbReference type="InterPro" id="IPR052732">
    <property type="entry name" value="Cell-binding_unc_protein"/>
</dbReference>
<gene>
    <name evidence="2" type="ORF">CWATWH0402_5162</name>
</gene>
<dbReference type="Gene3D" id="3.40.50.300">
    <property type="entry name" value="P-loop containing nucleotide triphosphate hydrolases"/>
    <property type="match status" value="1"/>
</dbReference>
<reference evidence="2 3" key="1">
    <citation type="submission" date="2013-01" db="EMBL/GenBank/DDBJ databases">
        <authorList>
            <person name="Bench S."/>
        </authorList>
    </citation>
    <scope>NUCLEOTIDE SEQUENCE [LARGE SCALE GENOMIC DNA]</scope>
    <source>
        <strain evidence="2 3">WH 0402</strain>
    </source>
</reference>
<proteinExistence type="predicted"/>
<keyword evidence="1" id="KW-0175">Coiled coil</keyword>
<evidence type="ECO:0000313" key="2">
    <source>
        <dbReference type="EMBL" id="CCQ67390.1"/>
    </source>
</evidence>
<name>T2JQA4_CROWT</name>
<accession>T2JQA4</accession>
<dbReference type="PANTHER" id="PTHR43883:SF1">
    <property type="entry name" value="GLUCONOKINASE"/>
    <property type="match status" value="1"/>
</dbReference>
<dbReference type="PANTHER" id="PTHR43883">
    <property type="entry name" value="SLR0207 PROTEIN"/>
    <property type="match status" value="1"/>
</dbReference>
<reference evidence="2 3" key="2">
    <citation type="submission" date="2013-09" db="EMBL/GenBank/DDBJ databases">
        <title>Whole genome comparison of six Crocosphaera watsonii strains with differing phenotypes.</title>
        <authorList>
            <person name="Bench S.R."/>
            <person name="Heller P."/>
            <person name="Frank I."/>
            <person name="Arciniega M."/>
            <person name="Shilova I.N."/>
            <person name="Zehr J.P."/>
        </authorList>
    </citation>
    <scope>NUCLEOTIDE SEQUENCE [LARGE SCALE GENOMIC DNA]</scope>
    <source>
        <strain evidence="2 3">WH 0402</strain>
    </source>
</reference>
<dbReference type="Proteomes" id="UP000018130">
    <property type="component" value="Unassembled WGS sequence"/>
</dbReference>
<evidence type="ECO:0000313" key="3">
    <source>
        <dbReference type="Proteomes" id="UP000018130"/>
    </source>
</evidence>
<sequence length="167" mass="19091">MSGLSGSGKTTVAKYIAEKINGILIRSDAVRKHLGNVSLDETGNSELYSEEMNQKTYERLIKLGEIVAKEGFNLILDAKFDRHQLRKPVIEIAKKDNIFLTILSCYAPVEILSDRLSKRKGDISDATSDLLQQQKNNIQDFNEEEMSYVKKIDTTNNWKEQITEFFR</sequence>
<evidence type="ECO:0000256" key="1">
    <source>
        <dbReference type="SAM" id="Coils"/>
    </source>
</evidence>
<dbReference type="InterPro" id="IPR027417">
    <property type="entry name" value="P-loop_NTPase"/>
</dbReference>
<dbReference type="EMBL" id="CAQN01000588">
    <property type="protein sequence ID" value="CCQ67390.1"/>
    <property type="molecule type" value="Genomic_DNA"/>
</dbReference>
<dbReference type="SUPFAM" id="SSF52540">
    <property type="entry name" value="P-loop containing nucleoside triphosphate hydrolases"/>
    <property type="match status" value="1"/>
</dbReference>
<feature type="coiled-coil region" evidence="1">
    <location>
        <begin position="124"/>
        <end position="151"/>
    </location>
</feature>
<evidence type="ECO:0008006" key="4">
    <source>
        <dbReference type="Google" id="ProtNLM"/>
    </source>
</evidence>